<sequence>MSLGYSELPAKRRRGQISLWVQLLAIKVSPSFYTQLTEQNLKNKDVNTPVLPSHVQKLQENNTTFNFSGTENCQFENSCRSVSYKMLSQMFVLLNKICSH</sequence>
<accession>A0AA85K2Y4</accession>
<dbReference type="Proteomes" id="UP000050795">
    <property type="component" value="Unassembled WGS sequence"/>
</dbReference>
<protein>
    <submittedName>
        <fullName evidence="2">Uncharacterized protein</fullName>
    </submittedName>
</protein>
<organism evidence="1 2">
    <name type="scientific">Trichobilharzia regenti</name>
    <name type="common">Nasal bird schistosome</name>
    <dbReference type="NCBI Taxonomy" id="157069"/>
    <lineage>
        <taxon>Eukaryota</taxon>
        <taxon>Metazoa</taxon>
        <taxon>Spiralia</taxon>
        <taxon>Lophotrochozoa</taxon>
        <taxon>Platyhelminthes</taxon>
        <taxon>Trematoda</taxon>
        <taxon>Digenea</taxon>
        <taxon>Strigeidida</taxon>
        <taxon>Schistosomatoidea</taxon>
        <taxon>Schistosomatidae</taxon>
        <taxon>Trichobilharzia</taxon>
    </lineage>
</organism>
<proteinExistence type="predicted"/>
<evidence type="ECO:0000313" key="2">
    <source>
        <dbReference type="WBParaSite" id="TREG1_69610.1"/>
    </source>
</evidence>
<evidence type="ECO:0000313" key="1">
    <source>
        <dbReference type="Proteomes" id="UP000050795"/>
    </source>
</evidence>
<dbReference type="WBParaSite" id="TREG1_69610.1">
    <property type="protein sequence ID" value="TREG1_69610.1"/>
    <property type="gene ID" value="TREG1_69610"/>
</dbReference>
<keyword evidence="1" id="KW-1185">Reference proteome</keyword>
<reference evidence="1" key="1">
    <citation type="submission" date="2022-06" db="EMBL/GenBank/DDBJ databases">
        <authorList>
            <person name="Berger JAMES D."/>
            <person name="Berger JAMES D."/>
        </authorList>
    </citation>
    <scope>NUCLEOTIDE SEQUENCE [LARGE SCALE GENOMIC DNA]</scope>
</reference>
<name>A0AA85K2Y4_TRIRE</name>
<dbReference type="AlphaFoldDB" id="A0AA85K2Y4"/>
<reference evidence="2" key="2">
    <citation type="submission" date="2023-11" db="UniProtKB">
        <authorList>
            <consortium name="WormBaseParasite"/>
        </authorList>
    </citation>
    <scope>IDENTIFICATION</scope>
</reference>